<dbReference type="RefSeq" id="WP_367407957.1">
    <property type="nucleotide sequence ID" value="NZ_JARNBH010000027.1"/>
</dbReference>
<dbReference type="Proteomes" id="UP001307168">
    <property type="component" value="Unassembled WGS sequence"/>
</dbReference>
<reference evidence="1 2" key="1">
    <citation type="submission" date="2023-03" db="EMBL/GenBank/DDBJ databases">
        <title>Bacillus Genome Sequencing.</title>
        <authorList>
            <person name="Dunlap C."/>
        </authorList>
    </citation>
    <scope>NUCLEOTIDE SEQUENCE [LARGE SCALE GENOMIC DNA]</scope>
    <source>
        <strain evidence="1 2">B-41290</strain>
    </source>
</reference>
<evidence type="ECO:0000313" key="2">
    <source>
        <dbReference type="Proteomes" id="UP001307168"/>
    </source>
</evidence>
<gene>
    <name evidence="1" type="ORF">P4706_24060</name>
</gene>
<organism evidence="1 2">
    <name type="scientific">Peribacillus castrilensis</name>
    <dbReference type="NCBI Taxonomy" id="2897690"/>
    <lineage>
        <taxon>Bacteria</taxon>
        <taxon>Bacillati</taxon>
        <taxon>Bacillota</taxon>
        <taxon>Bacilli</taxon>
        <taxon>Bacillales</taxon>
        <taxon>Bacillaceae</taxon>
        <taxon>Peribacillus</taxon>
    </lineage>
</organism>
<keyword evidence="2" id="KW-1185">Reference proteome</keyword>
<dbReference type="AlphaFoldDB" id="A0AAW9NMH4"/>
<comment type="caution">
    <text evidence="1">The sequence shown here is derived from an EMBL/GenBank/DDBJ whole genome shotgun (WGS) entry which is preliminary data.</text>
</comment>
<evidence type="ECO:0000313" key="1">
    <source>
        <dbReference type="EMBL" id="MEC0276105.1"/>
    </source>
</evidence>
<proteinExistence type="predicted"/>
<name>A0AAW9NMH4_9BACI</name>
<dbReference type="EMBL" id="JARNBH010000027">
    <property type="protein sequence ID" value="MEC0276105.1"/>
    <property type="molecule type" value="Genomic_DNA"/>
</dbReference>
<protein>
    <submittedName>
        <fullName evidence="1">Uncharacterized protein</fullName>
    </submittedName>
</protein>
<sequence>MKIYDIPLSGFLINDLVAYESDENDNQIVYQIKKGNVQVLGEFRSVKYDSGIAYIIFANDEVISVDKDMVKLKD</sequence>
<accession>A0AAW9NMH4</accession>